<dbReference type="Pfam" id="PF02653">
    <property type="entry name" value="BPD_transp_2"/>
    <property type="match status" value="1"/>
</dbReference>
<evidence type="ECO:0000313" key="8">
    <source>
        <dbReference type="Proteomes" id="UP000228930"/>
    </source>
</evidence>
<evidence type="ECO:0000256" key="2">
    <source>
        <dbReference type="ARBA" id="ARBA00022475"/>
    </source>
</evidence>
<feature type="transmembrane region" description="Helical" evidence="6">
    <location>
        <begin position="77"/>
        <end position="96"/>
    </location>
</feature>
<keyword evidence="5 6" id="KW-0472">Membrane</keyword>
<dbReference type="InterPro" id="IPR043428">
    <property type="entry name" value="LivM-like"/>
</dbReference>
<dbReference type="AlphaFoldDB" id="A0A2M6UL38"/>
<feature type="transmembrane region" description="Helical" evidence="6">
    <location>
        <begin position="264"/>
        <end position="283"/>
    </location>
</feature>
<evidence type="ECO:0000256" key="3">
    <source>
        <dbReference type="ARBA" id="ARBA00022692"/>
    </source>
</evidence>
<sequence length="354" mass="37958">MTGFFSLFRRLEGPQTVGRGRAFWGLFAIVLAVALAYPLFSDGYTVGNTVYFFVWVFIALSLCLIWGYGGSLSFGQTAFFGIAGYGYGVLTLNFGAAYGFTLVAFVAAVAIAALFAVLLGYFMFFGRIAGVFLGIVTLAVTLMLERFMAQTAGPEWHIGAARLNGFNGMSAMPPLTIPWPGEPIVLFADVGLYYFVLGLLVFVYLALRILMNSSFGNVIVAIRENPERAEMLGYDVRKYQLITFVIGAALAGISGVLYTAWGQYITPSSMGMTAAALPLIWVAVGGRSDLTSTVVGTLVVLAAFQALTIYGSQYALVFMGVLLVLTVLIAPNGLVLGAMNWLGRLAARLTQRAG</sequence>
<feature type="transmembrane region" description="Helical" evidence="6">
    <location>
        <begin position="52"/>
        <end position="70"/>
    </location>
</feature>
<dbReference type="RefSeq" id="WP_100180339.1">
    <property type="nucleotide sequence ID" value="NZ_LFJC01000003.1"/>
</dbReference>
<reference evidence="7 8" key="1">
    <citation type="submission" date="2015-06" db="EMBL/GenBank/DDBJ databases">
        <title>Comparative genome analysis of nirS-carrying Bradyrhizobium sp. strains.</title>
        <authorList>
            <person name="Ishii S."/>
            <person name="Jang J."/>
            <person name="Nishizawa T."/>
            <person name="Senoo K."/>
        </authorList>
    </citation>
    <scope>NUCLEOTIDE SEQUENCE [LARGE SCALE GENOMIC DNA]</scope>
    <source>
        <strain evidence="7 8">TSA1</strain>
    </source>
</reference>
<dbReference type="PANTHER" id="PTHR30482:SF10">
    <property type="entry name" value="HIGH-AFFINITY BRANCHED-CHAIN AMINO ACID TRANSPORT PROTEIN BRAE"/>
    <property type="match status" value="1"/>
</dbReference>
<keyword evidence="8" id="KW-1185">Reference proteome</keyword>
<comment type="caution">
    <text evidence="7">The sequence shown here is derived from an EMBL/GenBank/DDBJ whole genome shotgun (WGS) entry which is preliminary data.</text>
</comment>
<dbReference type="GO" id="GO:0015658">
    <property type="term" value="F:branched-chain amino acid transmembrane transporter activity"/>
    <property type="evidence" value="ECO:0007669"/>
    <property type="project" value="InterPro"/>
</dbReference>
<accession>A0A2M6UL38</accession>
<feature type="transmembrane region" description="Helical" evidence="6">
    <location>
        <begin position="290"/>
        <end position="310"/>
    </location>
</feature>
<dbReference type="PANTHER" id="PTHR30482">
    <property type="entry name" value="HIGH-AFFINITY BRANCHED-CHAIN AMINO ACID TRANSPORT SYSTEM PERMEASE"/>
    <property type="match status" value="1"/>
</dbReference>
<keyword evidence="2" id="KW-1003">Cell membrane</keyword>
<dbReference type="Proteomes" id="UP000228930">
    <property type="component" value="Unassembled WGS sequence"/>
</dbReference>
<evidence type="ECO:0000313" key="7">
    <source>
        <dbReference type="EMBL" id="PIT05237.1"/>
    </source>
</evidence>
<evidence type="ECO:0000256" key="6">
    <source>
        <dbReference type="SAM" id="Phobius"/>
    </source>
</evidence>
<dbReference type="InterPro" id="IPR001851">
    <property type="entry name" value="ABC_transp_permease"/>
</dbReference>
<dbReference type="CDD" id="cd06581">
    <property type="entry name" value="TM_PBP1_LivM_like"/>
    <property type="match status" value="1"/>
</dbReference>
<feature type="transmembrane region" description="Helical" evidence="6">
    <location>
        <begin position="21"/>
        <end position="40"/>
    </location>
</feature>
<organism evidence="7 8">
    <name type="scientific">Bradyrhizobium nitroreducens</name>
    <dbReference type="NCBI Taxonomy" id="709803"/>
    <lineage>
        <taxon>Bacteria</taxon>
        <taxon>Pseudomonadati</taxon>
        <taxon>Pseudomonadota</taxon>
        <taxon>Alphaproteobacteria</taxon>
        <taxon>Hyphomicrobiales</taxon>
        <taxon>Nitrobacteraceae</taxon>
        <taxon>Bradyrhizobium</taxon>
    </lineage>
</organism>
<keyword evidence="3 6" id="KW-0812">Transmembrane</keyword>
<gene>
    <name evidence="7" type="ORF">TSA1_34210</name>
</gene>
<feature type="transmembrane region" description="Helical" evidence="6">
    <location>
        <begin position="131"/>
        <end position="149"/>
    </location>
</feature>
<name>A0A2M6UL38_9BRAD</name>
<evidence type="ECO:0000256" key="5">
    <source>
        <dbReference type="ARBA" id="ARBA00023136"/>
    </source>
</evidence>
<evidence type="ECO:0000256" key="4">
    <source>
        <dbReference type="ARBA" id="ARBA00022989"/>
    </source>
</evidence>
<feature type="transmembrane region" description="Helical" evidence="6">
    <location>
        <begin position="316"/>
        <end position="342"/>
    </location>
</feature>
<feature type="transmembrane region" description="Helical" evidence="6">
    <location>
        <begin position="241"/>
        <end position="258"/>
    </location>
</feature>
<protein>
    <submittedName>
        <fullName evidence="7">ABC transporter permease</fullName>
    </submittedName>
</protein>
<comment type="subcellular location">
    <subcellularLocation>
        <location evidence="1">Cell membrane</location>
        <topology evidence="1">Multi-pass membrane protein</topology>
    </subcellularLocation>
</comment>
<proteinExistence type="predicted"/>
<evidence type="ECO:0000256" key="1">
    <source>
        <dbReference type="ARBA" id="ARBA00004651"/>
    </source>
</evidence>
<keyword evidence="4 6" id="KW-1133">Transmembrane helix</keyword>
<feature type="transmembrane region" description="Helical" evidence="6">
    <location>
        <begin position="184"/>
        <end position="207"/>
    </location>
</feature>
<feature type="transmembrane region" description="Helical" evidence="6">
    <location>
        <begin position="102"/>
        <end position="124"/>
    </location>
</feature>
<dbReference type="GO" id="GO:0005886">
    <property type="term" value="C:plasma membrane"/>
    <property type="evidence" value="ECO:0007669"/>
    <property type="project" value="UniProtKB-SubCell"/>
</dbReference>
<dbReference type="EMBL" id="LFJC01000003">
    <property type="protein sequence ID" value="PIT05237.1"/>
    <property type="molecule type" value="Genomic_DNA"/>
</dbReference>